<reference evidence="2" key="1">
    <citation type="journal article" date="2020" name="Stud. Mycol.">
        <title>101 Dothideomycetes genomes: a test case for predicting lifestyles and emergence of pathogens.</title>
        <authorList>
            <person name="Haridas S."/>
            <person name="Albert R."/>
            <person name="Binder M."/>
            <person name="Bloem J."/>
            <person name="Labutti K."/>
            <person name="Salamov A."/>
            <person name="Andreopoulos B."/>
            <person name="Baker S."/>
            <person name="Barry K."/>
            <person name="Bills G."/>
            <person name="Bluhm B."/>
            <person name="Cannon C."/>
            <person name="Castanera R."/>
            <person name="Culley D."/>
            <person name="Daum C."/>
            <person name="Ezra D."/>
            <person name="Gonzalez J."/>
            <person name="Henrissat B."/>
            <person name="Kuo A."/>
            <person name="Liang C."/>
            <person name="Lipzen A."/>
            <person name="Lutzoni F."/>
            <person name="Magnuson J."/>
            <person name="Mondo S."/>
            <person name="Nolan M."/>
            <person name="Ohm R."/>
            <person name="Pangilinan J."/>
            <person name="Park H.-J."/>
            <person name="Ramirez L."/>
            <person name="Alfaro M."/>
            <person name="Sun H."/>
            <person name="Tritt A."/>
            <person name="Yoshinaga Y."/>
            <person name="Zwiers L.-H."/>
            <person name="Turgeon B."/>
            <person name="Goodwin S."/>
            <person name="Spatafora J."/>
            <person name="Crous P."/>
            <person name="Grigoriev I."/>
        </authorList>
    </citation>
    <scope>NUCLEOTIDE SEQUENCE</scope>
    <source>
        <strain evidence="2">CBS 161.51</strain>
    </source>
</reference>
<evidence type="ECO:0000313" key="3">
    <source>
        <dbReference type="Proteomes" id="UP000800038"/>
    </source>
</evidence>
<dbReference type="Pfam" id="PF12937">
    <property type="entry name" value="F-box-like"/>
    <property type="match status" value="1"/>
</dbReference>
<dbReference type="PROSITE" id="PS50181">
    <property type="entry name" value="FBOX"/>
    <property type="match status" value="1"/>
</dbReference>
<dbReference type="EMBL" id="ML976069">
    <property type="protein sequence ID" value="KAF1940056.1"/>
    <property type="molecule type" value="Genomic_DNA"/>
</dbReference>
<dbReference type="Gene3D" id="1.20.1280.50">
    <property type="match status" value="1"/>
</dbReference>
<keyword evidence="3" id="KW-1185">Reference proteome</keyword>
<dbReference type="Proteomes" id="UP000800038">
    <property type="component" value="Unassembled WGS sequence"/>
</dbReference>
<dbReference type="InterPro" id="IPR036047">
    <property type="entry name" value="F-box-like_dom_sf"/>
</dbReference>
<dbReference type="InterPro" id="IPR001810">
    <property type="entry name" value="F-box_dom"/>
</dbReference>
<organism evidence="2 3">
    <name type="scientific">Clathrospora elynae</name>
    <dbReference type="NCBI Taxonomy" id="706981"/>
    <lineage>
        <taxon>Eukaryota</taxon>
        <taxon>Fungi</taxon>
        <taxon>Dikarya</taxon>
        <taxon>Ascomycota</taxon>
        <taxon>Pezizomycotina</taxon>
        <taxon>Dothideomycetes</taxon>
        <taxon>Pleosporomycetidae</taxon>
        <taxon>Pleosporales</taxon>
        <taxon>Diademaceae</taxon>
        <taxon>Clathrospora</taxon>
    </lineage>
</organism>
<dbReference type="SUPFAM" id="SSF81383">
    <property type="entry name" value="F-box domain"/>
    <property type="match status" value="1"/>
</dbReference>
<evidence type="ECO:0000259" key="1">
    <source>
        <dbReference type="PROSITE" id="PS50181"/>
    </source>
</evidence>
<dbReference type="OrthoDB" id="3695298at2759"/>
<feature type="domain" description="F-box" evidence="1">
    <location>
        <begin position="50"/>
        <end position="96"/>
    </location>
</feature>
<sequence length="462" mass="53639">MTSKLPIIIPSSPTDTSPSYLARHINIGFNSDDVAALINSIDSSQKPSSTSSLAHLPAELLLQILEYVPVDYVLDWRLVCRGFRDAIDGRILYHHLRRTELIGYMGSRYLRPMEHLNDEQYEKIHLLRARFRCIEKAEEEDMGTQQSKPVWSGTHALFQIDEEWFRDFRQIGGAAARGGDTTQDADTRWLSTLDRLELQRPEEGFGTLRWCIRLDYAVLDMDFPLEAGRNTFDVDVHLHSGRVRVAWREMLFRFLKTERSLRRLLEKALHQKRNSDFSFTHTEDCLRATRRQRLHSSLNPNDKVDRHIKWTLRLLHPLFGKPRHDHQMTLEDIENDATNLLLLLRREASMSISQVAYLHQLSTDYQTMDKELVELDQAFGEFKTHMAMPGFQMSILMPVMNPCQIARNPIAWPDKLRAKIEGQVERWKSQKKVVEQIALLLEASNVAMAVPDDSFDDLESDF</sequence>
<protein>
    <recommendedName>
        <fullName evidence="1">F-box domain-containing protein</fullName>
    </recommendedName>
</protein>
<gene>
    <name evidence="2" type="ORF">EJ02DRAFT_350879</name>
</gene>
<dbReference type="SMART" id="SM00256">
    <property type="entry name" value="FBOX"/>
    <property type="match status" value="1"/>
</dbReference>
<accession>A0A6A5SNA4</accession>
<name>A0A6A5SNA4_9PLEO</name>
<evidence type="ECO:0000313" key="2">
    <source>
        <dbReference type="EMBL" id="KAF1940056.1"/>
    </source>
</evidence>
<dbReference type="AlphaFoldDB" id="A0A6A5SNA4"/>
<proteinExistence type="predicted"/>